<evidence type="ECO:0000313" key="2">
    <source>
        <dbReference type="EMBL" id="KAG5574362.1"/>
    </source>
</evidence>
<evidence type="ECO:0000256" key="1">
    <source>
        <dbReference type="SAM" id="Phobius"/>
    </source>
</evidence>
<dbReference type="Proteomes" id="UP000824120">
    <property type="component" value="Chromosome 11"/>
</dbReference>
<gene>
    <name evidence="2" type="ORF">H5410_054496</name>
</gene>
<protein>
    <submittedName>
        <fullName evidence="2">Uncharacterized protein</fullName>
    </submittedName>
</protein>
<dbReference type="EMBL" id="JACXVP010000011">
    <property type="protein sequence ID" value="KAG5574362.1"/>
    <property type="molecule type" value="Genomic_DNA"/>
</dbReference>
<keyword evidence="1" id="KW-1133">Transmembrane helix</keyword>
<keyword evidence="3" id="KW-1185">Reference proteome</keyword>
<name>A0A9J5WFG6_SOLCO</name>
<feature type="transmembrane region" description="Helical" evidence="1">
    <location>
        <begin position="12"/>
        <end position="30"/>
    </location>
</feature>
<keyword evidence="1" id="KW-0472">Membrane</keyword>
<dbReference type="AlphaFoldDB" id="A0A9J5WFG6"/>
<organism evidence="2 3">
    <name type="scientific">Solanum commersonii</name>
    <name type="common">Commerson's wild potato</name>
    <name type="synonym">Commerson's nightshade</name>
    <dbReference type="NCBI Taxonomy" id="4109"/>
    <lineage>
        <taxon>Eukaryota</taxon>
        <taxon>Viridiplantae</taxon>
        <taxon>Streptophyta</taxon>
        <taxon>Embryophyta</taxon>
        <taxon>Tracheophyta</taxon>
        <taxon>Spermatophyta</taxon>
        <taxon>Magnoliopsida</taxon>
        <taxon>eudicotyledons</taxon>
        <taxon>Gunneridae</taxon>
        <taxon>Pentapetalae</taxon>
        <taxon>asterids</taxon>
        <taxon>lamiids</taxon>
        <taxon>Solanales</taxon>
        <taxon>Solanaceae</taxon>
        <taxon>Solanoideae</taxon>
        <taxon>Solaneae</taxon>
        <taxon>Solanum</taxon>
    </lineage>
</organism>
<evidence type="ECO:0000313" key="3">
    <source>
        <dbReference type="Proteomes" id="UP000824120"/>
    </source>
</evidence>
<reference evidence="2 3" key="1">
    <citation type="submission" date="2020-09" db="EMBL/GenBank/DDBJ databases">
        <title>De no assembly of potato wild relative species, Solanum commersonii.</title>
        <authorList>
            <person name="Cho K."/>
        </authorList>
    </citation>
    <scope>NUCLEOTIDE SEQUENCE [LARGE SCALE GENOMIC DNA]</scope>
    <source>
        <strain evidence="2">LZ3.2</strain>
        <tissue evidence="2">Leaf</tissue>
    </source>
</reference>
<sequence>MAKTAHFQGQTSSGAANFPILPIFVFLIFAKKFHGRQTSPGANKPLIFPIFLCYSSPSFLVIWNSNLIFTKNFHGRPLRPQLWSQLALTTKTTHFLGQRIPGAGKAPILMIFLWIKLTLTETTAHVQGQTIPEASKHIILLIFLWIQLALMEKTSHFRGQTTPEADLNYGASWPSRPKQPIFKVKRSPEEVNPLFCQFSCAIVHVFFGDLEFQPHFCRNFSWTSVKTSYGASFPSRQKWHVFKVKRAPEQVNPLFCQFVCAISSPSFLVIQNSDLIFAKNFHGYPL</sequence>
<feature type="transmembrane region" description="Helical" evidence="1">
    <location>
        <begin position="46"/>
        <end position="69"/>
    </location>
</feature>
<proteinExistence type="predicted"/>
<keyword evidence="1" id="KW-0812">Transmembrane</keyword>
<accession>A0A9J5WFG6</accession>
<comment type="caution">
    <text evidence="2">The sequence shown here is derived from an EMBL/GenBank/DDBJ whole genome shotgun (WGS) entry which is preliminary data.</text>
</comment>